<keyword evidence="1" id="KW-1133">Transmembrane helix</keyword>
<name>A0A836BR99_9CHLO</name>
<accession>A0A836BR99</accession>
<comment type="caution">
    <text evidence="2">The sequence shown here is derived from an EMBL/GenBank/DDBJ whole genome shotgun (WGS) entry which is preliminary data.</text>
</comment>
<keyword evidence="3" id="KW-1185">Reference proteome</keyword>
<dbReference type="EMBL" id="JAEHOE010000120">
    <property type="protein sequence ID" value="KAG2485907.1"/>
    <property type="molecule type" value="Genomic_DNA"/>
</dbReference>
<evidence type="ECO:0000256" key="1">
    <source>
        <dbReference type="SAM" id="Phobius"/>
    </source>
</evidence>
<protein>
    <submittedName>
        <fullName evidence="2">Uncharacterized protein</fullName>
    </submittedName>
</protein>
<keyword evidence="1" id="KW-0472">Membrane</keyword>
<keyword evidence="1" id="KW-0812">Transmembrane</keyword>
<evidence type="ECO:0000313" key="2">
    <source>
        <dbReference type="EMBL" id="KAG2485907.1"/>
    </source>
</evidence>
<dbReference type="Proteomes" id="UP000612055">
    <property type="component" value="Unassembled WGS sequence"/>
</dbReference>
<evidence type="ECO:0000313" key="3">
    <source>
        <dbReference type="Proteomes" id="UP000612055"/>
    </source>
</evidence>
<reference evidence="2" key="1">
    <citation type="journal article" date="2020" name="bioRxiv">
        <title>Comparative genomics of Chlamydomonas.</title>
        <authorList>
            <person name="Craig R.J."/>
            <person name="Hasan A.R."/>
            <person name="Ness R.W."/>
            <person name="Keightley P.D."/>
        </authorList>
    </citation>
    <scope>NUCLEOTIDE SEQUENCE</scope>
    <source>
        <strain evidence="2">CCAP 11/70</strain>
    </source>
</reference>
<proteinExistence type="predicted"/>
<feature type="transmembrane region" description="Helical" evidence="1">
    <location>
        <begin position="30"/>
        <end position="56"/>
    </location>
</feature>
<dbReference type="AlphaFoldDB" id="A0A836BR99"/>
<sequence length="71" mass="7380">MATTSTAATSMAHSEEQLRPSAASKMLQMSLEALGCALMTALTPLLLIAAIALGVFKSCIAWARTELALKA</sequence>
<gene>
    <name evidence="2" type="ORF">HYH03_015351</name>
</gene>
<organism evidence="2 3">
    <name type="scientific">Edaphochlamys debaryana</name>
    <dbReference type="NCBI Taxonomy" id="47281"/>
    <lineage>
        <taxon>Eukaryota</taxon>
        <taxon>Viridiplantae</taxon>
        <taxon>Chlorophyta</taxon>
        <taxon>core chlorophytes</taxon>
        <taxon>Chlorophyceae</taxon>
        <taxon>CS clade</taxon>
        <taxon>Chlamydomonadales</taxon>
        <taxon>Chlamydomonadales incertae sedis</taxon>
        <taxon>Edaphochlamys</taxon>
    </lineage>
</organism>